<evidence type="ECO:0000256" key="2">
    <source>
        <dbReference type="ARBA" id="ARBA00022737"/>
    </source>
</evidence>
<dbReference type="SUPFAM" id="SSF56176">
    <property type="entry name" value="FAD-binding/transporter-associated domain-like"/>
    <property type="match status" value="1"/>
</dbReference>
<comment type="similarity">
    <text evidence="1">Belongs to the UPF0053 family.</text>
</comment>
<keyword evidence="9" id="KW-1185">Reference proteome</keyword>
<dbReference type="AlphaFoldDB" id="A0A160SWY7"/>
<dbReference type="InterPro" id="IPR046342">
    <property type="entry name" value="CBS_dom_sf"/>
</dbReference>
<evidence type="ECO:0000256" key="3">
    <source>
        <dbReference type="ARBA" id="ARBA00023122"/>
    </source>
</evidence>
<accession>A0A160SWY7</accession>
<dbReference type="SUPFAM" id="SSF54631">
    <property type="entry name" value="CBS-domain pair"/>
    <property type="match status" value="1"/>
</dbReference>
<feature type="domain" description="CBS" evidence="7">
    <location>
        <begin position="72"/>
        <end position="132"/>
    </location>
</feature>
<feature type="domain" description="CBS" evidence="7">
    <location>
        <begin position="137"/>
        <end position="194"/>
    </location>
</feature>
<evidence type="ECO:0000256" key="5">
    <source>
        <dbReference type="ARBA" id="ARBA00040729"/>
    </source>
</evidence>
<name>A0A160SWY7_BUCTT</name>
<dbReference type="InterPro" id="IPR016169">
    <property type="entry name" value="FAD-bd_PCMH_sub2"/>
</dbReference>
<organism evidence="8 9">
    <name type="scientific">Buchnera aphidicola subsp. Tuberolachnus salignus</name>
    <dbReference type="NCBI Taxonomy" id="98804"/>
    <lineage>
        <taxon>Bacteria</taxon>
        <taxon>Pseudomonadati</taxon>
        <taxon>Pseudomonadota</taxon>
        <taxon>Gammaproteobacteria</taxon>
        <taxon>Enterobacterales</taxon>
        <taxon>Erwiniaceae</taxon>
        <taxon>Buchnera</taxon>
    </lineage>
</organism>
<dbReference type="CDD" id="cd04590">
    <property type="entry name" value="CBS_pair_CorC_HlyC_assoc"/>
    <property type="match status" value="1"/>
</dbReference>
<dbReference type="InterPro" id="IPR044751">
    <property type="entry name" value="Ion_transp-like_CBS"/>
</dbReference>
<dbReference type="EMBL" id="LN890285">
    <property type="protein sequence ID" value="CUR53260.1"/>
    <property type="molecule type" value="Genomic_DNA"/>
</dbReference>
<dbReference type="Proteomes" id="UP000243633">
    <property type="component" value="Chromosome 1"/>
</dbReference>
<dbReference type="PANTHER" id="PTHR22777">
    <property type="entry name" value="HEMOLYSIN-RELATED"/>
    <property type="match status" value="1"/>
</dbReference>
<dbReference type="STRING" id="98804.BTSPAZIEG_0295"/>
<dbReference type="OrthoDB" id="9797674at2"/>
<evidence type="ECO:0000259" key="7">
    <source>
        <dbReference type="PROSITE" id="PS51371"/>
    </source>
</evidence>
<keyword evidence="3 6" id="KW-0129">CBS domain</keyword>
<reference evidence="9" key="1">
    <citation type="submission" date="2015-10" db="EMBL/GenBank/DDBJ databases">
        <authorList>
            <person name="Manzano-Marin A."/>
            <person name="Manzano-Marin A."/>
        </authorList>
    </citation>
    <scope>NUCLEOTIDE SEQUENCE [LARGE SCALE GENOMIC DNA]</scope>
    <source>
        <strain evidence="9">BTs</strain>
    </source>
</reference>
<keyword evidence="2" id="KW-0677">Repeat</keyword>
<evidence type="ECO:0000256" key="4">
    <source>
        <dbReference type="ARBA" id="ARBA00037273"/>
    </source>
</evidence>
<dbReference type="Gene3D" id="3.30.465.10">
    <property type="match status" value="1"/>
</dbReference>
<dbReference type="Pfam" id="PF00571">
    <property type="entry name" value="CBS"/>
    <property type="match status" value="2"/>
</dbReference>
<proteinExistence type="inferred from homology"/>
<dbReference type="InterPro" id="IPR005170">
    <property type="entry name" value="Transptr-assoc_dom"/>
</dbReference>
<protein>
    <recommendedName>
        <fullName evidence="5">Magnesium and cobalt efflux protein CorC</fullName>
    </recommendedName>
</protein>
<dbReference type="Gene3D" id="3.10.580.10">
    <property type="entry name" value="CBS-domain"/>
    <property type="match status" value="1"/>
</dbReference>
<evidence type="ECO:0000256" key="6">
    <source>
        <dbReference type="PROSITE-ProRule" id="PRU00703"/>
    </source>
</evidence>
<dbReference type="GO" id="GO:0050660">
    <property type="term" value="F:flavin adenine dinucleotide binding"/>
    <property type="evidence" value="ECO:0007669"/>
    <property type="project" value="InterPro"/>
</dbReference>
<evidence type="ECO:0000256" key="1">
    <source>
        <dbReference type="ARBA" id="ARBA00006337"/>
    </source>
</evidence>
<gene>
    <name evidence="8" type="primary">corC</name>
    <name evidence="8" type="ORF">BTSPAZIEG_0295</name>
</gene>
<dbReference type="FunFam" id="3.10.580.10:FF:000002">
    <property type="entry name" value="Magnesium/cobalt efflux protein CorC"/>
    <property type="match status" value="1"/>
</dbReference>
<dbReference type="SMART" id="SM01091">
    <property type="entry name" value="CorC_HlyC"/>
    <property type="match status" value="1"/>
</dbReference>
<dbReference type="InterPro" id="IPR000644">
    <property type="entry name" value="CBS_dom"/>
</dbReference>
<dbReference type="GO" id="GO:0005886">
    <property type="term" value="C:plasma membrane"/>
    <property type="evidence" value="ECO:0007669"/>
    <property type="project" value="TreeGrafter"/>
</dbReference>
<dbReference type="RefSeq" id="WP_075472762.1">
    <property type="nucleotide sequence ID" value="NZ_CP135003.1"/>
</dbReference>
<dbReference type="PROSITE" id="PS51371">
    <property type="entry name" value="CBS"/>
    <property type="match status" value="2"/>
</dbReference>
<evidence type="ECO:0000313" key="9">
    <source>
        <dbReference type="Proteomes" id="UP000243633"/>
    </source>
</evidence>
<dbReference type="InterPro" id="IPR036318">
    <property type="entry name" value="FAD-bd_PCMH-like_sf"/>
</dbReference>
<comment type="function">
    <text evidence="4">Plays a role in the transport of magnesium and cobalt ions.</text>
</comment>
<dbReference type="Pfam" id="PF03471">
    <property type="entry name" value="CorC_HlyC"/>
    <property type="match status" value="1"/>
</dbReference>
<sequence length="293" mass="34537">MCEKYITTANKKYKKNFFSEIIYKFFKKEPKNQEELLEFINILKKKKQLDSETSNMLKGVIAISKKKVQDIMIPRPHIIFLKSYYTFSKCLKIIVTSSHSRFPVINHDKNFVEGFLIAKDLLTFLNNKKISFSLKNVLRPPLLVPESKSVDSMLKYFQEKRYHMAVVIDEFGSISGLITIEDILELIVGNIEDEYDHRINYKKNIQKIDNDNYIVMGLTTLKQFNKYFQTKYNDLEVDTIGGLLLKKIGKIPNKNEKIYVNFFIFTISVVNRRHIIQTHMQIKKQNSKEILKK</sequence>
<dbReference type="PANTHER" id="PTHR22777:SF27">
    <property type="entry name" value="MAGNESIUM AND COBALT EFFLUX PROTEIN CORC"/>
    <property type="match status" value="1"/>
</dbReference>
<evidence type="ECO:0000313" key="8">
    <source>
        <dbReference type="EMBL" id="CUR53260.1"/>
    </source>
</evidence>
<dbReference type="PATRIC" id="fig|98804.3.peg.278"/>